<feature type="region of interest" description="Disordered" evidence="1">
    <location>
        <begin position="1"/>
        <end position="39"/>
    </location>
</feature>
<dbReference type="Pfam" id="PF06398">
    <property type="entry name" value="Pex24p"/>
    <property type="match status" value="1"/>
</dbReference>
<dbReference type="PANTHER" id="PTHR12459">
    <property type="entry name" value="TRANSMEMBRANE PROTEIN 135-RELATED"/>
    <property type="match status" value="1"/>
</dbReference>
<evidence type="ECO:0000256" key="2">
    <source>
        <dbReference type="SAM" id="Phobius"/>
    </source>
</evidence>
<protein>
    <recommendedName>
        <fullName evidence="3">TECPR1-like DysF domain-containing protein</fullName>
    </recommendedName>
</protein>
<accession>A0A4S4LM69</accession>
<evidence type="ECO:0000313" key="5">
    <source>
        <dbReference type="Proteomes" id="UP000308199"/>
    </source>
</evidence>
<feature type="compositionally biased region" description="Low complexity" evidence="1">
    <location>
        <begin position="79"/>
        <end position="91"/>
    </location>
</feature>
<dbReference type="OrthoDB" id="4021778at2759"/>
<feature type="region of interest" description="Disordered" evidence="1">
    <location>
        <begin position="72"/>
        <end position="125"/>
    </location>
</feature>
<organism evidence="4 5">
    <name type="scientific">Phellinidium pouzarii</name>
    <dbReference type="NCBI Taxonomy" id="167371"/>
    <lineage>
        <taxon>Eukaryota</taxon>
        <taxon>Fungi</taxon>
        <taxon>Dikarya</taxon>
        <taxon>Basidiomycota</taxon>
        <taxon>Agaricomycotina</taxon>
        <taxon>Agaricomycetes</taxon>
        <taxon>Hymenochaetales</taxon>
        <taxon>Hymenochaetaceae</taxon>
        <taxon>Phellinidium</taxon>
    </lineage>
</organism>
<keyword evidence="2" id="KW-0472">Membrane</keyword>
<evidence type="ECO:0000256" key="1">
    <source>
        <dbReference type="SAM" id="MobiDB-lite"/>
    </source>
</evidence>
<evidence type="ECO:0000259" key="3">
    <source>
        <dbReference type="Pfam" id="PF06398"/>
    </source>
</evidence>
<feature type="region of interest" description="Disordered" evidence="1">
    <location>
        <begin position="183"/>
        <end position="211"/>
    </location>
</feature>
<dbReference type="InterPro" id="IPR026749">
    <property type="entry name" value="Tmem135"/>
</dbReference>
<reference evidence="4 5" key="1">
    <citation type="submission" date="2019-02" db="EMBL/GenBank/DDBJ databases">
        <title>Genome sequencing of the rare red list fungi Phellinidium pouzarii.</title>
        <authorList>
            <person name="Buettner E."/>
            <person name="Kellner H."/>
        </authorList>
    </citation>
    <scope>NUCLEOTIDE SEQUENCE [LARGE SCALE GENOMIC DNA]</scope>
    <source>
        <strain evidence="4 5">DSM 108285</strain>
    </source>
</reference>
<dbReference type="InterPro" id="IPR010482">
    <property type="entry name" value="TECPR1-like_DysF"/>
</dbReference>
<comment type="caution">
    <text evidence="4">The sequence shown here is derived from an EMBL/GenBank/DDBJ whole genome shotgun (WGS) entry which is preliminary data.</text>
</comment>
<keyword evidence="2" id="KW-1133">Transmembrane helix</keyword>
<dbReference type="EMBL" id="SGPK01000020">
    <property type="protein sequence ID" value="THH11100.1"/>
    <property type="molecule type" value="Genomic_DNA"/>
</dbReference>
<dbReference type="AlphaFoldDB" id="A0A4S4LM69"/>
<keyword evidence="2" id="KW-0812">Transmembrane</keyword>
<sequence length="924" mass="103279">MRVGRRLAMHPPMTSPDTYGAFPPLPVSGPPEDSELARSNFSVRERVSRSWFARLSLKRVLGVTPLQRRSITLSSSPENNSFSNASSPTSSHINIANDVQAGSSSVPGPGFLQSGPSTETKLPEGAVASAPVLECAAASQDSGRIILKNTDDYDPLKSEQLYRWAMVYENQRGLSLFSTPRYSSQSLLPKDPPPFSVASPLADGGPASNPKHRQANVSLVDYPLPDGNWQWASSEWMIDMRDGNVQHDGFEYNWIFRRNKWHSKGGRLNAGAWVRRRRWVRLMERPPLSALRHNEEHGSTTDTIEVPHSMEIGTVWQGDEDDWIRLHRVMQLLGRDGRKLEAWKEWLGIGVEDRDKSDKFPEGTQKQPEGKWLAERPKLEYIAAVLRDHFPLRHLQVLQNDHPLRVAARTYALSLSLSLGPALIPIITGVGINEKKYARLLYTLRRELGASGFAFAMTMAVGGGTAMEYYWRRFMEGDGQPESPRTSNDAEKNEHSLLKKIGFSSVHRAFLCYTVTSLLAIALMQSRRRSSHRNKANMPRIIPIYPPGRTPDKRMSGTLDLTFLLLVRALDSVVQGVIQYRAKVQTKNVQSNKEVFEDTGENVQKPRKRATIMTDKFDAVAFWAASARIMWCFFYRPERLPRSYVKWIGTLANVDDRILDVLRRRREGTWTYGEEPSHGLLSPMAEDLGYSPSWGDTLQLPSIGGETANKTWELLGVKGRTGVGGLPCELIHGGVGRYIIPGGVGSSCFANLLVRSSMGFLEALAIYAPVHLVPIILSRPDKLLSFSELRKTVSSLLQSSLFLSAFISSIWTTISHNFFDGPFGCVPVGCLACGGSIWIEQGKRRGEMALYVLPRALRSLLSNAWLRSGSRSLKLMERLAFVLSLASILTASRYRPETLRGLSRWTVMFVLRGTRGDAQNSKTT</sequence>
<feature type="domain" description="TECPR1-like DysF" evidence="3">
    <location>
        <begin position="159"/>
        <end position="281"/>
    </location>
</feature>
<evidence type="ECO:0000313" key="4">
    <source>
        <dbReference type="EMBL" id="THH11100.1"/>
    </source>
</evidence>
<dbReference type="PANTHER" id="PTHR12459:SF15">
    <property type="entry name" value="TRANSMEMBRANE PROTEIN 135"/>
    <property type="match status" value="1"/>
</dbReference>
<feature type="transmembrane region" description="Helical" evidence="2">
    <location>
        <begin position="411"/>
        <end position="432"/>
    </location>
</feature>
<keyword evidence="5" id="KW-1185">Reference proteome</keyword>
<feature type="transmembrane region" description="Helical" evidence="2">
    <location>
        <begin position="453"/>
        <end position="471"/>
    </location>
</feature>
<gene>
    <name evidence="4" type="ORF">EW145_g875</name>
</gene>
<dbReference type="GO" id="GO:0005778">
    <property type="term" value="C:peroxisomal membrane"/>
    <property type="evidence" value="ECO:0007669"/>
    <property type="project" value="UniProtKB-ARBA"/>
</dbReference>
<dbReference type="Proteomes" id="UP000308199">
    <property type="component" value="Unassembled WGS sequence"/>
</dbReference>
<dbReference type="GO" id="GO:0007031">
    <property type="term" value="P:peroxisome organization"/>
    <property type="evidence" value="ECO:0007669"/>
    <property type="project" value="UniProtKB-ARBA"/>
</dbReference>
<name>A0A4S4LM69_9AGAM</name>
<proteinExistence type="predicted"/>